<dbReference type="EC" id="1.14.11.66" evidence="3"/>
<comment type="similarity">
    <text evidence="1">Belongs to the folylpolyglutamate synthase family.</text>
</comment>
<dbReference type="GeneID" id="89992261"/>
<name>A0ABZ2B018_9TREE</name>
<evidence type="ECO:0000259" key="13">
    <source>
        <dbReference type="PROSITE" id="PS51183"/>
    </source>
</evidence>
<feature type="region of interest" description="Disordered" evidence="12">
    <location>
        <begin position="1098"/>
        <end position="1236"/>
    </location>
</feature>
<dbReference type="SMART" id="SM00558">
    <property type="entry name" value="JmjC"/>
    <property type="match status" value="1"/>
</dbReference>
<evidence type="ECO:0000256" key="1">
    <source>
        <dbReference type="ARBA" id="ARBA00008276"/>
    </source>
</evidence>
<evidence type="ECO:0000313" key="17">
    <source>
        <dbReference type="Proteomes" id="UP001432216"/>
    </source>
</evidence>
<evidence type="ECO:0000256" key="11">
    <source>
        <dbReference type="ARBA" id="ARBA00049349"/>
    </source>
</evidence>
<dbReference type="Pfam" id="PF02375">
    <property type="entry name" value="JmjN"/>
    <property type="match status" value="1"/>
</dbReference>
<evidence type="ECO:0000256" key="5">
    <source>
        <dbReference type="ARBA" id="ARBA00022723"/>
    </source>
</evidence>
<dbReference type="InterPro" id="IPR034732">
    <property type="entry name" value="EPHD"/>
</dbReference>
<dbReference type="SUPFAM" id="SSF51197">
    <property type="entry name" value="Clavaminate synthase-like"/>
    <property type="match status" value="1"/>
</dbReference>
<keyword evidence="4" id="KW-0436">Ligase</keyword>
<dbReference type="PANTHER" id="PTHR10694">
    <property type="entry name" value="LYSINE-SPECIFIC DEMETHYLASE"/>
    <property type="match status" value="1"/>
</dbReference>
<feature type="region of interest" description="Disordered" evidence="12">
    <location>
        <begin position="1272"/>
        <end position="1300"/>
    </location>
</feature>
<dbReference type="Pfam" id="PF13771">
    <property type="entry name" value="zf-HC5HC2H"/>
    <property type="match status" value="1"/>
</dbReference>
<dbReference type="Gene3D" id="3.30.40.10">
    <property type="entry name" value="Zinc/RING finger domain, C3HC4 (zinc finger)"/>
    <property type="match status" value="1"/>
</dbReference>
<evidence type="ECO:0000256" key="3">
    <source>
        <dbReference type="ARBA" id="ARBA00012900"/>
    </source>
</evidence>
<evidence type="ECO:0000259" key="14">
    <source>
        <dbReference type="PROSITE" id="PS51184"/>
    </source>
</evidence>
<feature type="region of interest" description="Disordered" evidence="12">
    <location>
        <begin position="256"/>
        <end position="341"/>
    </location>
</feature>
<dbReference type="SMART" id="SM00249">
    <property type="entry name" value="PHD"/>
    <property type="match status" value="1"/>
</dbReference>
<feature type="compositionally biased region" description="Low complexity" evidence="12">
    <location>
        <begin position="12"/>
        <end position="38"/>
    </location>
</feature>
<evidence type="ECO:0000256" key="9">
    <source>
        <dbReference type="ARBA" id="ARBA00022840"/>
    </source>
</evidence>
<keyword evidence="17" id="KW-1185">Reference proteome</keyword>
<dbReference type="RefSeq" id="XP_064723366.1">
    <property type="nucleotide sequence ID" value="XM_064867294.1"/>
</dbReference>
<dbReference type="SMART" id="SM00545">
    <property type="entry name" value="JmjN"/>
    <property type="match status" value="1"/>
</dbReference>
<feature type="region of interest" description="Disordered" evidence="12">
    <location>
        <begin position="1"/>
        <end position="136"/>
    </location>
</feature>
<dbReference type="PROSITE" id="PS51183">
    <property type="entry name" value="JMJN"/>
    <property type="match status" value="1"/>
</dbReference>
<comment type="similarity">
    <text evidence="2">Belongs to the JHDM3 histone demethylase family.</text>
</comment>
<dbReference type="Gene3D" id="3.90.190.20">
    <property type="entry name" value="Mur ligase, C-terminal domain"/>
    <property type="match status" value="1"/>
</dbReference>
<dbReference type="EMBL" id="CP143815">
    <property type="protein sequence ID" value="WVO24127.1"/>
    <property type="molecule type" value="Genomic_DNA"/>
</dbReference>
<proteinExistence type="inferred from homology"/>
<evidence type="ECO:0000256" key="6">
    <source>
        <dbReference type="ARBA" id="ARBA00022741"/>
    </source>
</evidence>
<evidence type="ECO:0000256" key="2">
    <source>
        <dbReference type="ARBA" id="ARBA00009711"/>
    </source>
</evidence>
<reference evidence="16 17" key="1">
    <citation type="submission" date="2024-01" db="EMBL/GenBank/DDBJ databases">
        <title>Comparative genomics of Cryptococcus and Kwoniella reveals pathogenesis evolution and contrasting modes of karyotype evolution via chromosome fusion or intercentromeric recombination.</title>
        <authorList>
            <person name="Coelho M.A."/>
            <person name="David-Palma M."/>
            <person name="Shea T."/>
            <person name="Bowers K."/>
            <person name="McGinley-Smith S."/>
            <person name="Mohammad A.W."/>
            <person name="Gnirke A."/>
            <person name="Yurkov A.M."/>
            <person name="Nowrousian M."/>
            <person name="Sun S."/>
            <person name="Cuomo C.A."/>
            <person name="Heitman J."/>
        </authorList>
    </citation>
    <scope>NUCLEOTIDE SEQUENCE [LARGE SCALE GENOMIC DNA]</scope>
    <source>
        <strain evidence="16 17">7685027</strain>
    </source>
</reference>
<dbReference type="InterPro" id="IPR003347">
    <property type="entry name" value="JmjC_dom"/>
</dbReference>
<dbReference type="SUPFAM" id="SSF53623">
    <property type="entry name" value="MurD-like peptide ligases, catalytic domain"/>
    <property type="match status" value="1"/>
</dbReference>
<feature type="compositionally biased region" description="Basic and acidic residues" evidence="12">
    <location>
        <begin position="298"/>
        <end position="329"/>
    </location>
</feature>
<sequence length="1782" mass="197671">MSASESQIPAISSSGGRASHPPSPSSAANIASTSISSAAERRDGIPNPPTNIPEEAEGSTISAITSDTTQVPQNNQVLTEDLQEPPVPERHANPERSTELQSSEVKEEAQEIEEGPKFIQPDHFSPLTNSLNGSGAARGIPNIGDGWLSPEDDPHALRGIPVFKPSMEEFIDFEGYARKTTAWGQYSGIVKIIPPVEWIESVPPISKSSLASVRVTDPIQQNLIGSSGLFRIANVVRNKRRPLTVEEWFKKCKDKKFSGPGPKDVGTTTNRDSKEAEERRQKVRDDMKKEKERRREKRLAAEASRVRKAAEASRVRKATEVEDTKEEKAVNGQAQPVSDRKDEAFTDFVSKPQELQSASLGPDPFTKSITVEKHINPWYESFDPKEDWLPENTRREDYSLEACVALERRFWKNMGLGEPSWYGADMEGSLFMDEKTPWNVAHLPNLLNRWDLRHLPGVNAPYLYFGMWGASFAWHVEDMDLFSINYIHFGAPKFWYAIPQQHAERFERILQGYFPEDARNCDQFLRHKSFAVSPYRLANDGMRVNMLVHNQGEFVITYPRGYHAGFNMGFNCAESVNFALDSWVELGRRAKACKCVNHSVRIDVDEMLAKDAIRFKGEEELLNAIAEERNKKKQRKRLSVGDDHTPRKRAKQDSQRPPGDTVLSHTPAIIEETDQSKPVKAPRKRISKAVIDISSNQQPAKADLFKDPNSFPCLFCPGFAKDDLIPIFDPSDAVKARWKPRHGEIMAHHSCALAMPGVGIEDREVPGGFGTFIVGVENVESARWKLKCLLCKDKKLQKTGAKIQCTKGKCPRAFHVSCARESDVASLKIWEVETPMLPGEGEPPLPEGAEIPMMIDIKVELLCPQHNPEVQEKLEQRKAEAFRDRVMSIPPGTKIKIKVRTGASLEYILIEARKTSQQVYVQDAEGVGAIFPWSSIDLRPAPGPLLENEYARTHINANNRRHDQMNGASSQDDQSNAQRHLAPQDKQSAQPAHARPLRMDEMLNPSPKKSKMLNQGSGLARRQSVPEPAPYNSYPPHGSGHHPKHHFNVHSAYHPEHLANHPPSQISTPLPPLQVSHQMSYQLTHPILHHQQHQAVPQRVFHPQPRSKEHQPLYPIPQPQVSHHPHHLAPPPSNTSQRVASHLALHESQYSRPSSVPVLHHYHHLPPQQHSYPHPSYPTPAQTHYPSHPHPHHEPHTQSSALPPPAPGHRVNNQAGNLSHPHRPMHEPYRRHSAPHPVHPTHFVNPVTTEQTQLSINIASYLITEIMPGPSAQVQNPSRTGSGIEANTPPNPNPTTANSTINGLGKIDLGLSRMQTLLSSFAPPLSMPAIHLAGTNGKGSVSAILESCFLSAGFRVARYNSPYLLEPRDAVRIDGLPPTQEQWEEAVRTVKAVDEEKKVGATVFEITTAAAYWLINNTKNALDVMIIECGMGGARDATNVIPADAILASALTSVGLDHTAFLGETVEEITREKASIAVRDAVFVIGAQQYEGVVDMARRTGGERGAKVLEALRTERVSEVGVEKGRQVVSVEPFRPPSPVQLRTLLPSLPNATTATSSSSSGDNHSIITQLSLPGNHQLDNLSVALTILHAIRHDTRAKQIQPLLERLTDTAIQQGVASCQWEGRCSWVHYVENRQGESHSFLVDGAHNSDSASVLRDYIDSIEGDDNLKPRFRFIVSLSASPGKSIDSVLSPLLRHGDEIELVEFTTPVQGMPWIKTVPRDEVAQVAGQLLGKEAVIIGGVGKDGVRNALRNAKGSGRLAVVCGSLYLVADVYRLLRDEYL</sequence>
<evidence type="ECO:0000256" key="12">
    <source>
        <dbReference type="SAM" id="MobiDB-lite"/>
    </source>
</evidence>
<comment type="catalytic activity">
    <reaction evidence="11">
        <text>N(6),N(6),N(6)-trimethyl-L-lysyl(9)-[histone H3] + 2 2-oxoglutarate + 2 O2 = N(6)-methyl-L-lysyl(9)-[histone H3] + 2 formaldehyde + 2 succinate + 2 CO2</text>
        <dbReference type="Rhea" id="RHEA:60200"/>
        <dbReference type="Rhea" id="RHEA-COMP:15538"/>
        <dbReference type="Rhea" id="RHEA-COMP:15542"/>
        <dbReference type="ChEBI" id="CHEBI:15379"/>
        <dbReference type="ChEBI" id="CHEBI:16526"/>
        <dbReference type="ChEBI" id="CHEBI:16810"/>
        <dbReference type="ChEBI" id="CHEBI:16842"/>
        <dbReference type="ChEBI" id="CHEBI:30031"/>
        <dbReference type="ChEBI" id="CHEBI:61929"/>
        <dbReference type="ChEBI" id="CHEBI:61961"/>
        <dbReference type="EC" id="1.14.11.66"/>
    </reaction>
</comment>
<dbReference type="Proteomes" id="UP001432216">
    <property type="component" value="Chromosome 10"/>
</dbReference>
<keyword evidence="7" id="KW-0863">Zinc-finger</keyword>
<dbReference type="InterPro" id="IPR003349">
    <property type="entry name" value="JmjN"/>
</dbReference>
<keyword evidence="10" id="KW-0460">Magnesium</keyword>
<feature type="compositionally biased region" description="Polar residues" evidence="12">
    <location>
        <begin position="59"/>
        <end position="78"/>
    </location>
</feature>
<gene>
    <name evidence="16" type="ORF">IAS62_005491</name>
</gene>
<keyword evidence="6" id="KW-0547">Nucleotide-binding</keyword>
<dbReference type="InterPro" id="IPR036565">
    <property type="entry name" value="Mur-like_cat_sf"/>
</dbReference>
<feature type="compositionally biased region" description="Low complexity" evidence="12">
    <location>
        <begin position="1153"/>
        <end position="1174"/>
    </location>
</feature>
<evidence type="ECO:0000313" key="16">
    <source>
        <dbReference type="EMBL" id="WVO24127.1"/>
    </source>
</evidence>
<feature type="region of interest" description="Disordered" evidence="12">
    <location>
        <begin position="632"/>
        <end position="683"/>
    </location>
</feature>
<protein>
    <recommendedName>
        <fullName evidence="3">[histone H3]-trimethyl-L-lysine(9) demethylase</fullName>
        <ecNumber evidence="3">1.14.11.66</ecNumber>
    </recommendedName>
</protein>
<dbReference type="CDD" id="cd15571">
    <property type="entry name" value="ePHD"/>
    <property type="match status" value="1"/>
</dbReference>
<feature type="compositionally biased region" description="Polar residues" evidence="12">
    <location>
        <begin position="966"/>
        <end position="978"/>
    </location>
</feature>
<dbReference type="InterPro" id="IPR036615">
    <property type="entry name" value="Mur_ligase_C_dom_sf"/>
</dbReference>
<dbReference type="NCBIfam" id="TIGR01499">
    <property type="entry name" value="folC"/>
    <property type="match status" value="1"/>
</dbReference>
<dbReference type="InterPro" id="IPR001645">
    <property type="entry name" value="Folylpolyglutamate_synth"/>
</dbReference>
<keyword evidence="8" id="KW-0862">Zinc</keyword>
<dbReference type="Gene3D" id="2.60.120.650">
    <property type="entry name" value="Cupin"/>
    <property type="match status" value="2"/>
</dbReference>
<dbReference type="Gene3D" id="3.40.1190.10">
    <property type="entry name" value="Mur-like, catalytic domain"/>
    <property type="match status" value="1"/>
</dbReference>
<feature type="compositionally biased region" description="Polar residues" evidence="12">
    <location>
        <begin position="1272"/>
        <end position="1281"/>
    </location>
</feature>
<accession>A0ABZ2B018</accession>
<feature type="domain" description="PHD-type" evidence="15">
    <location>
        <begin position="710"/>
        <end position="867"/>
    </location>
</feature>
<evidence type="ECO:0000259" key="15">
    <source>
        <dbReference type="PROSITE" id="PS51805"/>
    </source>
</evidence>
<evidence type="ECO:0000256" key="8">
    <source>
        <dbReference type="ARBA" id="ARBA00022833"/>
    </source>
</evidence>
<feature type="compositionally biased region" description="Polar residues" evidence="12">
    <location>
        <begin position="1"/>
        <end position="11"/>
    </location>
</feature>
<feature type="compositionally biased region" description="Basic and acidic residues" evidence="12">
    <location>
        <begin position="271"/>
        <end position="290"/>
    </location>
</feature>
<dbReference type="PANTHER" id="PTHR10694:SF7">
    <property type="entry name" value="[HISTONE H3]-TRIMETHYL-L-LYSINE(9) DEMETHYLASE"/>
    <property type="match status" value="1"/>
</dbReference>
<organism evidence="16 17">
    <name type="scientific">Cryptococcus decagattii</name>
    <dbReference type="NCBI Taxonomy" id="1859122"/>
    <lineage>
        <taxon>Eukaryota</taxon>
        <taxon>Fungi</taxon>
        <taxon>Dikarya</taxon>
        <taxon>Basidiomycota</taxon>
        <taxon>Agaricomycotina</taxon>
        <taxon>Tremellomycetes</taxon>
        <taxon>Tremellales</taxon>
        <taxon>Cryptococcaceae</taxon>
        <taxon>Cryptococcus</taxon>
        <taxon>Cryptococcus gattii species complex</taxon>
    </lineage>
</organism>
<dbReference type="PROSITE" id="PS51184">
    <property type="entry name" value="JMJC"/>
    <property type="match status" value="1"/>
</dbReference>
<dbReference type="InterPro" id="IPR018109">
    <property type="entry name" value="Folylpolyglutamate_synth_CS"/>
</dbReference>
<feature type="domain" description="JmjC" evidence="14">
    <location>
        <begin position="432"/>
        <end position="595"/>
    </location>
</feature>
<dbReference type="Pfam" id="PF02373">
    <property type="entry name" value="JmjC"/>
    <property type="match status" value="1"/>
</dbReference>
<feature type="domain" description="JmjN" evidence="13">
    <location>
        <begin position="160"/>
        <end position="201"/>
    </location>
</feature>
<feature type="compositionally biased region" description="Basic and acidic residues" evidence="12">
    <location>
        <begin position="87"/>
        <end position="109"/>
    </location>
</feature>
<feature type="region of interest" description="Disordered" evidence="12">
    <location>
        <begin position="961"/>
        <end position="1045"/>
    </location>
</feature>
<evidence type="ECO:0000256" key="7">
    <source>
        <dbReference type="ARBA" id="ARBA00022771"/>
    </source>
</evidence>
<dbReference type="PROSITE" id="PS51805">
    <property type="entry name" value="EPHD"/>
    <property type="match status" value="1"/>
</dbReference>
<dbReference type="InterPro" id="IPR001965">
    <property type="entry name" value="Znf_PHD"/>
</dbReference>
<evidence type="ECO:0000256" key="10">
    <source>
        <dbReference type="ARBA" id="ARBA00022842"/>
    </source>
</evidence>
<evidence type="ECO:0000256" key="4">
    <source>
        <dbReference type="ARBA" id="ARBA00022598"/>
    </source>
</evidence>
<dbReference type="PROSITE" id="PS01012">
    <property type="entry name" value="FOLYLPOLYGLU_SYNT_2"/>
    <property type="match status" value="1"/>
</dbReference>
<dbReference type="SUPFAM" id="SSF53244">
    <property type="entry name" value="MurD-like peptide ligases, peptide-binding domain"/>
    <property type="match status" value="1"/>
</dbReference>
<keyword evidence="9" id="KW-0067">ATP-binding</keyword>
<keyword evidence="5" id="KW-0479">Metal-binding</keyword>
<dbReference type="InterPro" id="IPR013083">
    <property type="entry name" value="Znf_RING/FYVE/PHD"/>
</dbReference>